<dbReference type="PROSITE" id="PS00061">
    <property type="entry name" value="ADH_SHORT"/>
    <property type="match status" value="1"/>
</dbReference>
<dbReference type="CDD" id="cd05360">
    <property type="entry name" value="SDR_c3"/>
    <property type="match status" value="1"/>
</dbReference>
<reference evidence="4 5" key="1">
    <citation type="submission" date="2018-05" db="EMBL/GenBank/DDBJ databases">
        <authorList>
            <consortium name="IHU Genomes"/>
        </authorList>
    </citation>
    <scope>NUCLEOTIDE SEQUENCE [LARGE SCALE GENOMIC DNA]</scope>
    <source>
        <strain evidence="4 5">P7336</strain>
    </source>
</reference>
<dbReference type="GO" id="GO:0016491">
    <property type="term" value="F:oxidoreductase activity"/>
    <property type="evidence" value="ECO:0007669"/>
    <property type="project" value="UniProtKB-KW"/>
</dbReference>
<dbReference type="PANTHER" id="PTHR44196">
    <property type="entry name" value="DEHYDROGENASE/REDUCTASE SDR FAMILY MEMBER 7B"/>
    <property type="match status" value="1"/>
</dbReference>
<evidence type="ECO:0000313" key="4">
    <source>
        <dbReference type="EMBL" id="SRX95683.1"/>
    </source>
</evidence>
<evidence type="ECO:0000259" key="3">
    <source>
        <dbReference type="SMART" id="SM00822"/>
    </source>
</evidence>
<dbReference type="InterPro" id="IPR020904">
    <property type="entry name" value="Sc_DH/Rdtase_CS"/>
</dbReference>
<dbReference type="InterPro" id="IPR057326">
    <property type="entry name" value="KR_dom"/>
</dbReference>
<feature type="domain" description="Ketoreductase" evidence="3">
    <location>
        <begin position="11"/>
        <end position="197"/>
    </location>
</feature>
<keyword evidence="2" id="KW-0560">Oxidoreductase</keyword>
<sequence length="349" mass="37484">MGIKGASKQGQVVVVTGASAGIGRATAQLLGQRGAHVGLLARGETGLDGAAADVLTGGGEALAIPTDVSDYDAVEQAAQRVEERFGPIDAWINVAFSSVFAPFAEITPDEFRRVTEISYLGFVYGTMVALKRLRARNAGTIVQVGSALGDRAIPLQSAYCGAKHAINGFTESLRTELLHENSRVRVTIVQMPAVNTPQFSWVLSRLDKHPQPVPPIYQPEVAARGVLHALDHPRRKQYWVGASTVGTIMGQRMVPAVLDRYLARTGYESQQTDQRVRSGNPANLWEPLDGPGGTDHGAHGVFDDESHGHCAQFWLTRHRRSLVAAGLMAGLLAAGRSFRPAGSSPLRRR</sequence>
<keyword evidence="5" id="KW-1185">Reference proteome</keyword>
<dbReference type="PRINTS" id="PR00081">
    <property type="entry name" value="GDHRDH"/>
</dbReference>
<dbReference type="InterPro" id="IPR002347">
    <property type="entry name" value="SDR_fam"/>
</dbReference>
<dbReference type="EMBL" id="UEGW01000001">
    <property type="protein sequence ID" value="SRX95683.1"/>
    <property type="molecule type" value="Genomic_DNA"/>
</dbReference>
<dbReference type="InterPro" id="IPR036291">
    <property type="entry name" value="NAD(P)-bd_dom_sf"/>
</dbReference>
<gene>
    <name evidence="4" type="ORF">MSP7336_03952</name>
</gene>
<comment type="similarity">
    <text evidence="1">Belongs to the short-chain dehydrogenases/reductases (SDR) family.</text>
</comment>
<protein>
    <submittedName>
        <fullName evidence="4">Short chain dehydrogenase [Nakamurella multipartita DSM]</fullName>
    </submittedName>
</protein>
<evidence type="ECO:0000256" key="2">
    <source>
        <dbReference type="ARBA" id="ARBA00023002"/>
    </source>
</evidence>
<accession>A0A375Z3D6</accession>
<evidence type="ECO:0000313" key="5">
    <source>
        <dbReference type="Proteomes" id="UP000252015"/>
    </source>
</evidence>
<dbReference type="NCBIfam" id="NF005495">
    <property type="entry name" value="PRK07109.1"/>
    <property type="match status" value="1"/>
</dbReference>
<dbReference type="SMART" id="SM00822">
    <property type="entry name" value="PKS_KR"/>
    <property type="match status" value="1"/>
</dbReference>
<dbReference type="Gene3D" id="3.40.50.720">
    <property type="entry name" value="NAD(P)-binding Rossmann-like Domain"/>
    <property type="match status" value="1"/>
</dbReference>
<dbReference type="PANTHER" id="PTHR44196:SF1">
    <property type="entry name" value="DEHYDROGENASE_REDUCTASE SDR FAMILY MEMBER 7B"/>
    <property type="match status" value="1"/>
</dbReference>
<dbReference type="Proteomes" id="UP000252015">
    <property type="component" value="Unassembled WGS sequence"/>
</dbReference>
<name>A0A375Z3D6_MYCSH</name>
<dbReference type="SUPFAM" id="SSF51735">
    <property type="entry name" value="NAD(P)-binding Rossmann-fold domains"/>
    <property type="match status" value="1"/>
</dbReference>
<dbReference type="GO" id="GO:0016020">
    <property type="term" value="C:membrane"/>
    <property type="evidence" value="ECO:0007669"/>
    <property type="project" value="TreeGrafter"/>
</dbReference>
<dbReference type="Pfam" id="PF00106">
    <property type="entry name" value="adh_short"/>
    <property type="match status" value="1"/>
</dbReference>
<organism evidence="4 5">
    <name type="scientific">Mycobacterium shimoidei</name>
    <dbReference type="NCBI Taxonomy" id="29313"/>
    <lineage>
        <taxon>Bacteria</taxon>
        <taxon>Bacillati</taxon>
        <taxon>Actinomycetota</taxon>
        <taxon>Actinomycetes</taxon>
        <taxon>Mycobacteriales</taxon>
        <taxon>Mycobacteriaceae</taxon>
        <taxon>Mycobacterium</taxon>
    </lineage>
</organism>
<dbReference type="RefSeq" id="WP_244917497.1">
    <property type="nucleotide sequence ID" value="NZ_UEGW01000001.1"/>
</dbReference>
<proteinExistence type="inferred from homology"/>
<dbReference type="AlphaFoldDB" id="A0A375Z3D6"/>
<dbReference type="STRING" id="29313.BHQ16_13930"/>
<evidence type="ECO:0000256" key="1">
    <source>
        <dbReference type="ARBA" id="ARBA00006484"/>
    </source>
</evidence>